<name>A0ACC4C2Z4_POPAL</name>
<gene>
    <name evidence="1" type="ORF">D5086_012603</name>
</gene>
<comment type="caution">
    <text evidence="1">The sequence shown here is derived from an EMBL/GenBank/DDBJ whole genome shotgun (WGS) entry which is preliminary data.</text>
</comment>
<dbReference type="EMBL" id="RCHU02000006">
    <property type="protein sequence ID" value="KAL3585736.1"/>
    <property type="molecule type" value="Genomic_DNA"/>
</dbReference>
<evidence type="ECO:0000313" key="2">
    <source>
        <dbReference type="Proteomes" id="UP000309997"/>
    </source>
</evidence>
<protein>
    <submittedName>
        <fullName evidence="1">Uncharacterized protein</fullName>
    </submittedName>
</protein>
<keyword evidence="2" id="KW-1185">Reference proteome</keyword>
<reference evidence="1 2" key="1">
    <citation type="journal article" date="2024" name="Plant Biotechnol. J.">
        <title>Genome and CRISPR/Cas9 system of a widespread forest tree (Populus alba) in the world.</title>
        <authorList>
            <person name="Liu Y.J."/>
            <person name="Jiang P.F."/>
            <person name="Han X.M."/>
            <person name="Li X.Y."/>
            <person name="Wang H.M."/>
            <person name="Wang Y.J."/>
            <person name="Wang X.X."/>
            <person name="Zeng Q.Y."/>
        </authorList>
    </citation>
    <scope>NUCLEOTIDE SEQUENCE [LARGE SCALE GENOMIC DNA]</scope>
    <source>
        <strain evidence="2">cv. PAL-ZL1</strain>
    </source>
</reference>
<organism evidence="1 2">
    <name type="scientific">Populus alba</name>
    <name type="common">White poplar</name>
    <dbReference type="NCBI Taxonomy" id="43335"/>
    <lineage>
        <taxon>Eukaryota</taxon>
        <taxon>Viridiplantae</taxon>
        <taxon>Streptophyta</taxon>
        <taxon>Embryophyta</taxon>
        <taxon>Tracheophyta</taxon>
        <taxon>Spermatophyta</taxon>
        <taxon>Magnoliopsida</taxon>
        <taxon>eudicotyledons</taxon>
        <taxon>Gunneridae</taxon>
        <taxon>Pentapetalae</taxon>
        <taxon>rosids</taxon>
        <taxon>fabids</taxon>
        <taxon>Malpighiales</taxon>
        <taxon>Salicaceae</taxon>
        <taxon>Saliceae</taxon>
        <taxon>Populus</taxon>
    </lineage>
</organism>
<dbReference type="Proteomes" id="UP000309997">
    <property type="component" value="Unassembled WGS sequence"/>
</dbReference>
<proteinExistence type="predicted"/>
<evidence type="ECO:0000313" key="1">
    <source>
        <dbReference type="EMBL" id="KAL3585736.1"/>
    </source>
</evidence>
<sequence>MLSSPLCKLSYGLLINYAWRALARLSEGQVDSVVVATGLFAACRGGVETQSIRHTRTTTVSCRLCLPGAMVTPARLQCPLPHISTVPIQNGAPEPRVHYTPPPVMNPTTEPPQLQPPQPPQPHRHSTSCDRHPEEHFTGFCPSCLCERLAVLDPNTSSAASSSSSRKPTATAALKAIFKPSQLSISSNNNNNNNNNNKSSSFFPELRRTKSFSASKNEGFSGVFEPQRKSCDVRERNTLWSLFTQDDERNPSVKKEPFKGGPEIEAVEPRISCSSVRGPVLEESKEEEEIESETDTENENANTSVSANIGGDILVNGVLEESNLTARNSNANPIDEIIEEEEDEDEDEEEGIVIEPEPVHETVLEELKTMKDHIDLDSQSKKTSGRDLKEIAGSFWSAASVFSKKLQKWRQKQKLKKQRNGGPGSATLPVEKPIGRQYRETQSEIADYGFGRRSCDTDPRFSLDAGRISFDDPRYSFDEPRASWDGYLIGRTFPRMPTMVSVVEDAPVNVVNVVSRSDTQIPVEEPPRISMNSINEDDEDETVPGGSVQTRDYYSDSSSRRRKSLDRSNSIRKTAAAVVAEIDELKAVSNAKVTPATVDYIHGPKLVVPDRDFRDSNSNSLRDDCSENFDMGFRDNASVVGNGERKGVKKPRRWSKAWNIWGFIHRRSVNKDEDEDRYSRANGVERSFSESWPELRGERNGDVRGGFNPKMLRSNSSVSWRNSHNFGGGSFSSARKSSAETNGNGRKKRDEFVLERNRSARYSPNNMDNGLLRFYLTPLRNSRRNGWGKKLVRTENMRACLFVQMFLPLNLVGFFLLLFILVLHSKDFADGLCEGCKAASDILLQIFDIVHILWDKRVS</sequence>
<accession>A0ACC4C2Z4</accession>